<comment type="caution">
    <text evidence="2">The sequence shown here is derived from an EMBL/GenBank/DDBJ whole genome shotgun (WGS) entry which is preliminary data.</text>
</comment>
<gene>
    <name evidence="2" type="ORF">JF922_03950</name>
</gene>
<accession>A0A934K7M0</accession>
<dbReference type="Gene3D" id="3.40.50.720">
    <property type="entry name" value="NAD(P)-binding Rossmann-like Domain"/>
    <property type="match status" value="1"/>
</dbReference>
<dbReference type="Proteomes" id="UP000612893">
    <property type="component" value="Unassembled WGS sequence"/>
</dbReference>
<dbReference type="EMBL" id="JAEKNR010000047">
    <property type="protein sequence ID" value="MBJ7597225.1"/>
    <property type="molecule type" value="Genomic_DNA"/>
</dbReference>
<sequence>MSAVGERNDYGLTAWDRYRILTSYRTIAMVGLSSNYYNPSSFAAIYLDANGYDIVPVNPRQAGKEILGRRVYASLTEAARDHPIDIVDVFRPSEEVPPLAREAVAAGARVLWMQLGVVSPEAADIAREGGLEVVMDRCCKIEHARFFGGLRTIGLNTGVVTSRLAMRLPEG</sequence>
<reference evidence="2" key="1">
    <citation type="submission" date="2020-10" db="EMBL/GenBank/DDBJ databases">
        <title>Ca. Dormibacterota MAGs.</title>
        <authorList>
            <person name="Montgomery K."/>
        </authorList>
    </citation>
    <scope>NUCLEOTIDE SEQUENCE [LARGE SCALE GENOMIC DNA]</scope>
    <source>
        <strain evidence="2">SC8812_S17_10</strain>
    </source>
</reference>
<dbReference type="Pfam" id="PF13380">
    <property type="entry name" value="CoA_binding_2"/>
    <property type="match status" value="1"/>
</dbReference>
<dbReference type="RefSeq" id="WP_338199292.1">
    <property type="nucleotide sequence ID" value="NZ_JAEKNR010000047.1"/>
</dbReference>
<proteinExistence type="predicted"/>
<organism evidence="2 3">
    <name type="scientific">Candidatus Nephthysia bennettiae</name>
    <dbReference type="NCBI Taxonomy" id="3127016"/>
    <lineage>
        <taxon>Bacteria</taxon>
        <taxon>Bacillati</taxon>
        <taxon>Candidatus Dormiibacterota</taxon>
        <taxon>Candidatus Dormibacteria</taxon>
        <taxon>Candidatus Dormibacterales</taxon>
        <taxon>Candidatus Dormibacteraceae</taxon>
        <taxon>Candidatus Nephthysia</taxon>
    </lineage>
</organism>
<evidence type="ECO:0000313" key="3">
    <source>
        <dbReference type="Proteomes" id="UP000612893"/>
    </source>
</evidence>
<evidence type="ECO:0000313" key="2">
    <source>
        <dbReference type="EMBL" id="MBJ7597225.1"/>
    </source>
</evidence>
<dbReference type="PANTHER" id="PTHR33303:SF2">
    <property type="entry name" value="COA-BINDING DOMAIN-CONTAINING PROTEIN"/>
    <property type="match status" value="1"/>
</dbReference>
<dbReference type="PANTHER" id="PTHR33303">
    <property type="entry name" value="CYTOPLASMIC PROTEIN-RELATED"/>
    <property type="match status" value="1"/>
</dbReference>
<protein>
    <submittedName>
        <fullName evidence="2">CoA-binding protein</fullName>
    </submittedName>
</protein>
<dbReference type="SMART" id="SM00881">
    <property type="entry name" value="CoA_binding"/>
    <property type="match status" value="1"/>
</dbReference>
<evidence type="ECO:0000259" key="1">
    <source>
        <dbReference type="SMART" id="SM00881"/>
    </source>
</evidence>
<dbReference type="InterPro" id="IPR003781">
    <property type="entry name" value="CoA-bd"/>
</dbReference>
<dbReference type="SUPFAM" id="SSF51735">
    <property type="entry name" value="NAD(P)-binding Rossmann-fold domains"/>
    <property type="match status" value="1"/>
</dbReference>
<dbReference type="InterPro" id="IPR036291">
    <property type="entry name" value="NAD(P)-bd_dom_sf"/>
</dbReference>
<dbReference type="AlphaFoldDB" id="A0A934K7M0"/>
<name>A0A934K7M0_9BACT</name>
<feature type="domain" description="CoA-binding" evidence="1">
    <location>
        <begin position="20"/>
        <end position="117"/>
    </location>
</feature>
<keyword evidence="3" id="KW-1185">Reference proteome</keyword>